<keyword evidence="4" id="KW-1133">Transmembrane helix</keyword>
<feature type="transmembrane region" description="Helical" evidence="4">
    <location>
        <begin position="50"/>
        <end position="67"/>
    </location>
</feature>
<dbReference type="SUPFAM" id="SSF54928">
    <property type="entry name" value="RNA-binding domain, RBD"/>
    <property type="match status" value="1"/>
</dbReference>
<dbReference type="Pfam" id="PF00076">
    <property type="entry name" value="RRM_1"/>
    <property type="match status" value="1"/>
</dbReference>
<gene>
    <name evidence="6" type="ORF">ZHD862_LOCUS23138</name>
</gene>
<evidence type="ECO:0000256" key="2">
    <source>
        <dbReference type="PROSITE-ProRule" id="PRU00176"/>
    </source>
</evidence>
<dbReference type="SMART" id="SM00360">
    <property type="entry name" value="RRM"/>
    <property type="match status" value="1"/>
</dbReference>
<evidence type="ECO:0000256" key="3">
    <source>
        <dbReference type="SAM" id="MobiDB-lite"/>
    </source>
</evidence>
<dbReference type="InterPro" id="IPR050502">
    <property type="entry name" value="Euk_RNA-bind_prot"/>
</dbReference>
<dbReference type="PANTHER" id="PTHR48025:SF1">
    <property type="entry name" value="RRM DOMAIN-CONTAINING PROTEIN"/>
    <property type="match status" value="1"/>
</dbReference>
<keyword evidence="4" id="KW-0812">Transmembrane</keyword>
<dbReference type="GO" id="GO:0005634">
    <property type="term" value="C:nucleus"/>
    <property type="evidence" value="ECO:0007669"/>
    <property type="project" value="TreeGrafter"/>
</dbReference>
<dbReference type="AlphaFoldDB" id="A0A814WUW5"/>
<evidence type="ECO:0000256" key="1">
    <source>
        <dbReference type="ARBA" id="ARBA00022884"/>
    </source>
</evidence>
<evidence type="ECO:0000256" key="4">
    <source>
        <dbReference type="SAM" id="Phobius"/>
    </source>
</evidence>
<dbReference type="Gene3D" id="3.30.70.330">
    <property type="match status" value="1"/>
</dbReference>
<name>A0A814WUW5_9BILA</name>
<dbReference type="PROSITE" id="PS50102">
    <property type="entry name" value="RRM"/>
    <property type="match status" value="1"/>
</dbReference>
<accession>A0A814WUW5</accession>
<feature type="region of interest" description="Disordered" evidence="3">
    <location>
        <begin position="147"/>
        <end position="189"/>
    </location>
</feature>
<dbReference type="InterPro" id="IPR035979">
    <property type="entry name" value="RBD_domain_sf"/>
</dbReference>
<sequence length="398" mass="45185">MFLFHLTIHDKLIKFYNGSLVFLFLLNYGCDNMSLCILRFRVSLRIKIRTYIFSLLILIHLTIRTYTMSGSVKVVKTKLFIGNLDPATQPGELNELFSSFGNVLEASVIKDYGFIHYGSIEEAEKAVLALNNKEFHGKRLRVELSTSTVRHRPGQPEPTSALRHSRTRTGTKGNSNGVPRYSSGASVGSVGPIRHNSSAWVRNTIRPYDSIPVDHGIYDRTRSYNVRSDSHRYYEDGRDNGYSTGYDVQGYGSHVASGQTEVHHYRDLPSHTRLDSYGPNRPYDRHLSTAAVDPYYGSAVSQGVPPAGDPYHNYDPYEKYYASRPRDPEFPDQRDYNLYSNYRNDPYGTANNQGAIRHDLPIGLQQQSQGIYPSSHRQHQSFSSGPYNVAQYYGAQQR</sequence>
<protein>
    <recommendedName>
        <fullName evidence="5">RRM domain-containing protein</fullName>
    </recommendedName>
</protein>
<dbReference type="PANTHER" id="PTHR48025">
    <property type="entry name" value="OS02G0815200 PROTEIN"/>
    <property type="match status" value="1"/>
</dbReference>
<dbReference type="InterPro" id="IPR012677">
    <property type="entry name" value="Nucleotide-bd_a/b_plait_sf"/>
</dbReference>
<evidence type="ECO:0000313" key="7">
    <source>
        <dbReference type="Proteomes" id="UP000663864"/>
    </source>
</evidence>
<evidence type="ECO:0000313" key="6">
    <source>
        <dbReference type="EMBL" id="CAF1206536.1"/>
    </source>
</evidence>
<feature type="domain" description="RRM" evidence="5">
    <location>
        <begin position="77"/>
        <end position="147"/>
    </location>
</feature>
<dbReference type="InterPro" id="IPR000504">
    <property type="entry name" value="RRM_dom"/>
</dbReference>
<dbReference type="EMBL" id="CAJNOT010001485">
    <property type="protein sequence ID" value="CAF1206536.1"/>
    <property type="molecule type" value="Genomic_DNA"/>
</dbReference>
<proteinExistence type="predicted"/>
<dbReference type="Proteomes" id="UP000663864">
    <property type="component" value="Unassembled WGS sequence"/>
</dbReference>
<dbReference type="GO" id="GO:0003729">
    <property type="term" value="F:mRNA binding"/>
    <property type="evidence" value="ECO:0007669"/>
    <property type="project" value="TreeGrafter"/>
</dbReference>
<feature type="transmembrane region" description="Helical" evidence="4">
    <location>
        <begin position="20"/>
        <end position="38"/>
    </location>
</feature>
<feature type="region of interest" description="Disordered" evidence="3">
    <location>
        <begin position="363"/>
        <end position="398"/>
    </location>
</feature>
<comment type="caution">
    <text evidence="6">The sequence shown here is derived from an EMBL/GenBank/DDBJ whole genome shotgun (WGS) entry which is preliminary data.</text>
</comment>
<keyword evidence="1 2" id="KW-0694">RNA-binding</keyword>
<reference evidence="6" key="1">
    <citation type="submission" date="2021-02" db="EMBL/GenBank/DDBJ databases">
        <authorList>
            <person name="Nowell W R."/>
        </authorList>
    </citation>
    <scope>NUCLEOTIDE SEQUENCE</scope>
</reference>
<organism evidence="6 7">
    <name type="scientific">Rotaria sordida</name>
    <dbReference type="NCBI Taxonomy" id="392033"/>
    <lineage>
        <taxon>Eukaryota</taxon>
        <taxon>Metazoa</taxon>
        <taxon>Spiralia</taxon>
        <taxon>Gnathifera</taxon>
        <taxon>Rotifera</taxon>
        <taxon>Eurotatoria</taxon>
        <taxon>Bdelloidea</taxon>
        <taxon>Philodinida</taxon>
        <taxon>Philodinidae</taxon>
        <taxon>Rotaria</taxon>
    </lineage>
</organism>
<keyword evidence="4" id="KW-0472">Membrane</keyword>
<evidence type="ECO:0000259" key="5">
    <source>
        <dbReference type="PROSITE" id="PS50102"/>
    </source>
</evidence>